<dbReference type="Pfam" id="PF19445">
    <property type="entry name" value="eIF3h_C"/>
    <property type="match status" value="1"/>
</dbReference>
<comment type="caution">
    <text evidence="2">The sequence shown here is derived from an EMBL/GenBank/DDBJ whole genome shotgun (WGS) entry which is preliminary data.</text>
</comment>
<evidence type="ECO:0000313" key="2">
    <source>
        <dbReference type="EMBL" id="KAF9597278.1"/>
    </source>
</evidence>
<sequence length="114" mass="13088">MKNEGKGTLQKSGGQMQSEVIDVVAQKHHQIKVSNSALINAFMTELEADTPVTQCDYDRLQLSTNPFMERNVEFLIKCMDDLSMEQQKENLRLKQKVKRTRRRDATSITIFPVS</sequence>
<name>A0A835LIX6_9MAGN</name>
<dbReference type="AlphaFoldDB" id="A0A835LIX6"/>
<dbReference type="InterPro" id="IPR045810">
    <property type="entry name" value="eIF3h_C"/>
</dbReference>
<dbReference type="Proteomes" id="UP000631114">
    <property type="component" value="Unassembled WGS sequence"/>
</dbReference>
<evidence type="ECO:0000259" key="1">
    <source>
        <dbReference type="Pfam" id="PF19445"/>
    </source>
</evidence>
<feature type="domain" description="eIF3h C-terminal" evidence="1">
    <location>
        <begin position="31"/>
        <end position="100"/>
    </location>
</feature>
<keyword evidence="3" id="KW-1185">Reference proteome</keyword>
<evidence type="ECO:0000313" key="3">
    <source>
        <dbReference type="Proteomes" id="UP000631114"/>
    </source>
</evidence>
<reference evidence="2 3" key="1">
    <citation type="submission" date="2020-10" db="EMBL/GenBank/DDBJ databases">
        <title>The Coptis chinensis genome and diversification of protoberbering-type alkaloids.</title>
        <authorList>
            <person name="Wang B."/>
            <person name="Shu S."/>
            <person name="Song C."/>
            <person name="Liu Y."/>
        </authorList>
    </citation>
    <scope>NUCLEOTIDE SEQUENCE [LARGE SCALE GENOMIC DNA]</scope>
    <source>
        <strain evidence="2">HL-2020</strain>
        <tissue evidence="2">Leaf</tissue>
    </source>
</reference>
<accession>A0A835LIX6</accession>
<dbReference type="OrthoDB" id="1641336at2759"/>
<gene>
    <name evidence="2" type="ORF">IFM89_016419</name>
</gene>
<dbReference type="EMBL" id="JADFTS010000007">
    <property type="protein sequence ID" value="KAF9597278.1"/>
    <property type="molecule type" value="Genomic_DNA"/>
</dbReference>
<proteinExistence type="predicted"/>
<protein>
    <recommendedName>
        <fullName evidence="1">eIF3h C-terminal domain-containing protein</fullName>
    </recommendedName>
</protein>
<organism evidence="2 3">
    <name type="scientific">Coptis chinensis</name>
    <dbReference type="NCBI Taxonomy" id="261450"/>
    <lineage>
        <taxon>Eukaryota</taxon>
        <taxon>Viridiplantae</taxon>
        <taxon>Streptophyta</taxon>
        <taxon>Embryophyta</taxon>
        <taxon>Tracheophyta</taxon>
        <taxon>Spermatophyta</taxon>
        <taxon>Magnoliopsida</taxon>
        <taxon>Ranunculales</taxon>
        <taxon>Ranunculaceae</taxon>
        <taxon>Coptidoideae</taxon>
        <taxon>Coptis</taxon>
    </lineage>
</organism>